<evidence type="ECO:0000313" key="4">
    <source>
        <dbReference type="Proteomes" id="UP001139336"/>
    </source>
</evidence>
<sequence length="438" mass="47961">MHRIHVIAGIFIAPLLFVATLTGFLYALAPSLEKAVYHEQMSAPVAAQGVAPLPIADQVRAAEKARPGDEADAVEVAGDAAHTTRVLFNDPSLISKSYKHAVFVDPGDGSVRGDEVQYGSSDALPFRAWLSEGHRRLWLGEPGRLYSEAAASWMGALTIGGLWLWWDRCRRKRNHSTTRRGRLMRNHAWVGVVVALGLLFLTATGLTWSSVAGANIATAREHLNWIAPKPETTISAPASPAAPAADGASPASPAWEQADRVLDTARAEGLDGKLILTPPEGEGEAWTVKEARQEWRTDMNTITVDGATGSVVDEVRWSDWPIMAKMAEWLINAHMGILFGWVNQLLLALLALGLGAMIVWGWLMWFARNRHAYRAGSLPRPVGWGRVPPMLIVLCVIYSLIAPLFGITLVIFLLGDGIYQHFRARRAHERPRARAHAD</sequence>
<proteinExistence type="predicted"/>
<feature type="transmembrane region" description="Helical" evidence="2">
    <location>
        <begin position="345"/>
        <end position="366"/>
    </location>
</feature>
<keyword evidence="2" id="KW-0472">Membrane</keyword>
<protein>
    <submittedName>
        <fullName evidence="3">PepSY domain-containing protein</fullName>
    </submittedName>
</protein>
<keyword evidence="4" id="KW-1185">Reference proteome</keyword>
<feature type="transmembrane region" description="Helical" evidence="2">
    <location>
        <begin position="7"/>
        <end position="29"/>
    </location>
</feature>
<evidence type="ECO:0000256" key="2">
    <source>
        <dbReference type="SAM" id="Phobius"/>
    </source>
</evidence>
<dbReference type="EMBL" id="JAKGSI010000004">
    <property type="protein sequence ID" value="MCF4007346.1"/>
    <property type="molecule type" value="Genomic_DNA"/>
</dbReference>
<evidence type="ECO:0000313" key="3">
    <source>
        <dbReference type="EMBL" id="MCF4007346.1"/>
    </source>
</evidence>
<feature type="region of interest" description="Disordered" evidence="1">
    <location>
        <begin position="234"/>
        <end position="253"/>
    </location>
</feature>
<dbReference type="AlphaFoldDB" id="A0A9X1QQN0"/>
<feature type="transmembrane region" description="Helical" evidence="2">
    <location>
        <begin position="145"/>
        <end position="166"/>
    </location>
</feature>
<dbReference type="PANTHER" id="PTHR34219">
    <property type="entry name" value="IRON-REGULATED INNER MEMBRANE PROTEIN-RELATED"/>
    <property type="match status" value="1"/>
</dbReference>
<comment type="caution">
    <text evidence="3">The sequence shown here is derived from an EMBL/GenBank/DDBJ whole genome shotgun (WGS) entry which is preliminary data.</text>
</comment>
<dbReference type="RefSeq" id="WP_236119482.1">
    <property type="nucleotide sequence ID" value="NZ_JAKGSI010000004.1"/>
</dbReference>
<keyword evidence="2" id="KW-0812">Transmembrane</keyword>
<dbReference type="Proteomes" id="UP001139336">
    <property type="component" value="Unassembled WGS sequence"/>
</dbReference>
<feature type="transmembrane region" description="Helical" evidence="2">
    <location>
        <begin position="387"/>
        <end position="414"/>
    </location>
</feature>
<evidence type="ECO:0000256" key="1">
    <source>
        <dbReference type="SAM" id="MobiDB-lite"/>
    </source>
</evidence>
<feature type="compositionally biased region" description="Low complexity" evidence="1">
    <location>
        <begin position="235"/>
        <end position="253"/>
    </location>
</feature>
<name>A0A9X1QQN0_9CORY</name>
<gene>
    <name evidence="3" type="ORF">L1O03_09205</name>
</gene>
<feature type="transmembrane region" description="Helical" evidence="2">
    <location>
        <begin position="187"/>
        <end position="208"/>
    </location>
</feature>
<dbReference type="PANTHER" id="PTHR34219:SF1">
    <property type="entry name" value="PEPSY DOMAIN-CONTAINING PROTEIN"/>
    <property type="match status" value="1"/>
</dbReference>
<dbReference type="InterPro" id="IPR005625">
    <property type="entry name" value="PepSY-ass_TM"/>
</dbReference>
<dbReference type="Pfam" id="PF03929">
    <property type="entry name" value="PepSY_TM"/>
    <property type="match status" value="1"/>
</dbReference>
<accession>A0A9X1QQN0</accession>
<keyword evidence="2" id="KW-1133">Transmembrane helix</keyword>
<reference evidence="3" key="1">
    <citation type="submission" date="2022-01" db="EMBL/GenBank/DDBJ databases">
        <title>Corynebacterium sp. nov isolated from isolated from the feces of the greater white-fronted geese (Anser albifrons) at Poyang Lake, PR China.</title>
        <authorList>
            <person name="Liu Q."/>
        </authorList>
    </citation>
    <scope>NUCLEOTIDE SEQUENCE</scope>
    <source>
        <strain evidence="3">JCM 32435</strain>
    </source>
</reference>
<organism evidence="3 4">
    <name type="scientific">Corynebacterium uropygiale</name>
    <dbReference type="NCBI Taxonomy" id="1775911"/>
    <lineage>
        <taxon>Bacteria</taxon>
        <taxon>Bacillati</taxon>
        <taxon>Actinomycetota</taxon>
        <taxon>Actinomycetes</taxon>
        <taxon>Mycobacteriales</taxon>
        <taxon>Corynebacteriaceae</taxon>
        <taxon>Corynebacterium</taxon>
    </lineage>
</organism>